<dbReference type="AlphaFoldDB" id="A0A9E7K3Y8"/>
<organism evidence="2 3">
    <name type="scientific">Musa troglodytarum</name>
    <name type="common">fe'i banana</name>
    <dbReference type="NCBI Taxonomy" id="320322"/>
    <lineage>
        <taxon>Eukaryota</taxon>
        <taxon>Viridiplantae</taxon>
        <taxon>Streptophyta</taxon>
        <taxon>Embryophyta</taxon>
        <taxon>Tracheophyta</taxon>
        <taxon>Spermatophyta</taxon>
        <taxon>Magnoliopsida</taxon>
        <taxon>Liliopsida</taxon>
        <taxon>Zingiberales</taxon>
        <taxon>Musaceae</taxon>
        <taxon>Musa</taxon>
    </lineage>
</organism>
<dbReference type="OrthoDB" id="72325at2759"/>
<feature type="signal peptide" evidence="1">
    <location>
        <begin position="1"/>
        <end position="17"/>
    </location>
</feature>
<feature type="chain" id="PRO_5038638089" evidence="1">
    <location>
        <begin position="18"/>
        <end position="95"/>
    </location>
</feature>
<dbReference type="Proteomes" id="UP001055439">
    <property type="component" value="Chromosome 5"/>
</dbReference>
<evidence type="ECO:0000313" key="2">
    <source>
        <dbReference type="EMBL" id="URE03921.1"/>
    </source>
</evidence>
<proteinExistence type="predicted"/>
<protein>
    <submittedName>
        <fullName evidence="2">Uncharacterized protein</fullName>
    </submittedName>
</protein>
<sequence length="95" mass="10761">MHLIFTLFFFFFFFFSAQVTDTYQDSAMRKDHLAWIPSAVLIHDGSPPAEDGLQLGCEIVKFENAERGGELQSRLQSRITAVMGLPFSDPTNVFL</sequence>
<name>A0A9E7K3Y8_9LILI</name>
<evidence type="ECO:0000256" key="1">
    <source>
        <dbReference type="SAM" id="SignalP"/>
    </source>
</evidence>
<keyword evidence="1" id="KW-0732">Signal</keyword>
<gene>
    <name evidence="2" type="ORF">MUK42_27135</name>
</gene>
<reference evidence="2" key="1">
    <citation type="submission" date="2022-05" db="EMBL/GenBank/DDBJ databases">
        <title>The Musa troglodytarum L. genome provides insights into the mechanism of non-climacteric behaviour and enrichment of carotenoids.</title>
        <authorList>
            <person name="Wang J."/>
        </authorList>
    </citation>
    <scope>NUCLEOTIDE SEQUENCE</scope>
    <source>
        <tissue evidence="2">Leaf</tissue>
    </source>
</reference>
<keyword evidence="3" id="KW-1185">Reference proteome</keyword>
<evidence type="ECO:0000313" key="3">
    <source>
        <dbReference type="Proteomes" id="UP001055439"/>
    </source>
</evidence>
<accession>A0A9E7K3Y8</accession>
<dbReference type="EMBL" id="CP097507">
    <property type="protein sequence ID" value="URE03921.1"/>
    <property type="molecule type" value="Genomic_DNA"/>
</dbReference>